<evidence type="ECO:0000256" key="1">
    <source>
        <dbReference type="SAM" id="Phobius"/>
    </source>
</evidence>
<dbReference type="AlphaFoldDB" id="A0A2M6W635"/>
<gene>
    <name evidence="2" type="ORF">COU29_03330</name>
</gene>
<protein>
    <submittedName>
        <fullName evidence="2">Uncharacterized protein</fullName>
    </submittedName>
</protein>
<evidence type="ECO:0000313" key="3">
    <source>
        <dbReference type="Proteomes" id="UP000231426"/>
    </source>
</evidence>
<dbReference type="Proteomes" id="UP000231426">
    <property type="component" value="Unassembled WGS sequence"/>
</dbReference>
<proteinExistence type="predicted"/>
<keyword evidence="1" id="KW-0812">Transmembrane</keyword>
<feature type="transmembrane region" description="Helical" evidence="1">
    <location>
        <begin position="12"/>
        <end position="38"/>
    </location>
</feature>
<organism evidence="2 3">
    <name type="scientific">Candidatus Magasanikbacteria bacterium CG10_big_fil_rev_8_21_14_0_10_36_32</name>
    <dbReference type="NCBI Taxonomy" id="1974646"/>
    <lineage>
        <taxon>Bacteria</taxon>
        <taxon>Candidatus Magasanikiibacteriota</taxon>
    </lineage>
</organism>
<feature type="transmembrane region" description="Helical" evidence="1">
    <location>
        <begin position="50"/>
        <end position="72"/>
    </location>
</feature>
<accession>A0A2M6W635</accession>
<keyword evidence="1" id="KW-0472">Membrane</keyword>
<sequence>MSKKLITQIDDFLTNNIVVTIAIGYYLFLIVILLIRWLSPYVKDNNDFTIVLNIINIVVIFATFLAIFLYTLETKDLKKIQKKQLEHQQESNLRPVILRSGWISKWEDIKFSIKNGQLKGQPLQFTILKNIAKDISGYIIINKNKYNLLFANEISQINEKDSLTLLSDLEKRIMIHLYEIYTKTKMNSKWKISEAKQTLDIKEGEYMGTLNSSRYIRIIDDEFRLTNDGIRFMDSEKPKAFQFLPSWGWMNAGTKINAIFESGKYKETQEENQIYLTYTDMGENKYFTRENKDFSQSSGKL</sequence>
<comment type="caution">
    <text evidence="2">The sequence shown here is derived from an EMBL/GenBank/DDBJ whole genome shotgun (WGS) entry which is preliminary data.</text>
</comment>
<name>A0A2M6W635_9BACT</name>
<evidence type="ECO:0000313" key="2">
    <source>
        <dbReference type="EMBL" id="PIT88273.1"/>
    </source>
</evidence>
<dbReference type="EMBL" id="PFBV01000004">
    <property type="protein sequence ID" value="PIT88273.1"/>
    <property type="molecule type" value="Genomic_DNA"/>
</dbReference>
<reference evidence="3" key="1">
    <citation type="submission" date="2017-09" db="EMBL/GenBank/DDBJ databases">
        <title>Depth-based differentiation of microbial function through sediment-hosted aquifers and enrichment of novel symbionts in the deep terrestrial subsurface.</title>
        <authorList>
            <person name="Probst A.J."/>
            <person name="Ladd B."/>
            <person name="Jarett J.K."/>
            <person name="Geller-Mcgrath D.E."/>
            <person name="Sieber C.M.K."/>
            <person name="Emerson J.B."/>
            <person name="Anantharaman K."/>
            <person name="Thomas B.C."/>
            <person name="Malmstrom R."/>
            <person name="Stieglmeier M."/>
            <person name="Klingl A."/>
            <person name="Woyke T."/>
            <person name="Ryan C.M."/>
            <person name="Banfield J.F."/>
        </authorList>
    </citation>
    <scope>NUCLEOTIDE SEQUENCE [LARGE SCALE GENOMIC DNA]</scope>
</reference>
<keyword evidence="1" id="KW-1133">Transmembrane helix</keyword>